<accession>A0A9P6G1A0</accession>
<gene>
    <name evidence="3" type="ORF">BGW38_003549</name>
</gene>
<feature type="region of interest" description="Disordered" evidence="1">
    <location>
        <begin position="1019"/>
        <end position="1047"/>
    </location>
</feature>
<feature type="compositionally biased region" description="Polar residues" evidence="1">
    <location>
        <begin position="1034"/>
        <end position="1047"/>
    </location>
</feature>
<feature type="compositionally biased region" description="Polar residues" evidence="1">
    <location>
        <begin position="650"/>
        <end position="681"/>
    </location>
</feature>
<dbReference type="PANTHER" id="PTHR48125:SF10">
    <property type="entry name" value="OS12G0136300 PROTEIN"/>
    <property type="match status" value="1"/>
</dbReference>
<feature type="domain" description="Ubiquitin-like" evidence="2">
    <location>
        <begin position="18"/>
        <end position="76"/>
    </location>
</feature>
<dbReference type="PANTHER" id="PTHR48125">
    <property type="entry name" value="LP07818P1"/>
    <property type="match status" value="1"/>
</dbReference>
<keyword evidence="4" id="KW-1185">Reference proteome</keyword>
<feature type="compositionally biased region" description="Acidic residues" evidence="1">
    <location>
        <begin position="1155"/>
        <end position="1164"/>
    </location>
</feature>
<name>A0A9P6G1A0_9FUNG</name>
<evidence type="ECO:0000313" key="3">
    <source>
        <dbReference type="EMBL" id="KAF9585179.1"/>
    </source>
</evidence>
<dbReference type="Proteomes" id="UP000780801">
    <property type="component" value="Unassembled WGS sequence"/>
</dbReference>
<dbReference type="PROSITE" id="PS50053">
    <property type="entry name" value="UBIQUITIN_2"/>
    <property type="match status" value="1"/>
</dbReference>
<feature type="compositionally biased region" description="Polar residues" evidence="1">
    <location>
        <begin position="1112"/>
        <end position="1126"/>
    </location>
</feature>
<organism evidence="3 4">
    <name type="scientific">Lunasporangiospora selenospora</name>
    <dbReference type="NCBI Taxonomy" id="979761"/>
    <lineage>
        <taxon>Eukaryota</taxon>
        <taxon>Fungi</taxon>
        <taxon>Fungi incertae sedis</taxon>
        <taxon>Mucoromycota</taxon>
        <taxon>Mortierellomycotina</taxon>
        <taxon>Mortierellomycetes</taxon>
        <taxon>Mortierellales</taxon>
        <taxon>Mortierellaceae</taxon>
        <taxon>Lunasporangiospora</taxon>
    </lineage>
</organism>
<dbReference type="SUPFAM" id="SSF54236">
    <property type="entry name" value="Ubiquitin-like"/>
    <property type="match status" value="1"/>
</dbReference>
<feature type="compositionally biased region" description="Low complexity" evidence="1">
    <location>
        <begin position="708"/>
        <end position="727"/>
    </location>
</feature>
<dbReference type="Pfam" id="PF00240">
    <property type="entry name" value="ubiquitin"/>
    <property type="match status" value="1"/>
</dbReference>
<feature type="compositionally biased region" description="Low complexity" evidence="1">
    <location>
        <begin position="1099"/>
        <end position="1111"/>
    </location>
</feature>
<dbReference type="InterPro" id="IPR000626">
    <property type="entry name" value="Ubiquitin-like_dom"/>
</dbReference>
<feature type="compositionally biased region" description="Low complexity" evidence="1">
    <location>
        <begin position="429"/>
        <end position="444"/>
    </location>
</feature>
<proteinExistence type="predicted"/>
<protein>
    <recommendedName>
        <fullName evidence="2">Ubiquitin-like domain-containing protein</fullName>
    </recommendedName>
</protein>
<feature type="region of interest" description="Disordered" evidence="1">
    <location>
        <begin position="416"/>
        <end position="461"/>
    </location>
</feature>
<feature type="region of interest" description="Disordered" evidence="1">
    <location>
        <begin position="343"/>
        <end position="374"/>
    </location>
</feature>
<feature type="region of interest" description="Disordered" evidence="1">
    <location>
        <begin position="647"/>
        <end position="736"/>
    </location>
</feature>
<dbReference type="SMART" id="SM00213">
    <property type="entry name" value="UBQ"/>
    <property type="match status" value="1"/>
</dbReference>
<dbReference type="AlphaFoldDB" id="A0A9P6G1A0"/>
<evidence type="ECO:0000256" key="1">
    <source>
        <dbReference type="SAM" id="MobiDB-lite"/>
    </source>
</evidence>
<dbReference type="InterPro" id="IPR029071">
    <property type="entry name" value="Ubiquitin-like_domsf"/>
</dbReference>
<reference evidence="3" key="1">
    <citation type="journal article" date="2020" name="Fungal Divers.">
        <title>Resolving the Mortierellaceae phylogeny through synthesis of multi-gene phylogenetics and phylogenomics.</title>
        <authorList>
            <person name="Vandepol N."/>
            <person name="Liber J."/>
            <person name="Desiro A."/>
            <person name="Na H."/>
            <person name="Kennedy M."/>
            <person name="Barry K."/>
            <person name="Grigoriev I.V."/>
            <person name="Miller A.N."/>
            <person name="O'Donnell K."/>
            <person name="Stajich J.E."/>
            <person name="Bonito G."/>
        </authorList>
    </citation>
    <scope>NUCLEOTIDE SEQUENCE</scope>
    <source>
        <strain evidence="3">KOD1015</strain>
    </source>
</reference>
<evidence type="ECO:0000259" key="2">
    <source>
        <dbReference type="PROSITE" id="PS50053"/>
    </source>
</evidence>
<dbReference type="EMBL" id="JAABOA010000236">
    <property type="protein sequence ID" value="KAF9585179.1"/>
    <property type="molecule type" value="Genomic_DNA"/>
</dbReference>
<sequence>MATTSSTPSAAVNPESPITLNVKTLESQTHSVSVNASETVLQLKERLATMLELPSPRQRLIFRGRVLADEKPLTEYYSPQRSSSTAANGGLPRFDRDIQFSIIGVEDTGDPQSIMQALAGSLPLDLGLDGASTVIHIGGDPSAIQSLLSATNGGNSIQIAGLGGIPSLPGDATRASRLRALTNAVRAVPLGHSLPHLATIEAELTRAATQLRNVQTILSHPADNLEGIELEPLDIPELESVDEVDGDSTELVRMGGILTQLSETSRAMANHLQLLSEQYSRSLRQPSDRLNLQRGSLRAARAMYRLASVQNTVFPMLANATFVGTSPESLIYRFQPTSRQGAAQIDGPLTTRGGVTPARPPQRRGSIFRGPSLPTTATAAASSMPLGLIPSLMAAHARASAQSVSAAINAAAANAGTSTATRPASATQTTPASEAGSSTTTTTPAPHPPVPQIGLTPLGQMILGPNGTLSYSIQTPLRASSRSGIPSLRPNTSSTSTFASNIPTQPSNSSATDPSSTARFVIPTDFAGAGFMDFWRNFAGQTTPPAPRSSFNPRSTTAFATTAAAANTAAESVADAMRAVQGVGDELERIRSRRRERPDDFSTLAEDDRAAARRRLSTLPTSDLSSSQLAQELERHIHQEIEYLYGGSRGSSITTPSAPTLTSRSAESVTSPLPLNPSQAATRPPNAARSLSNETRRTMTSGSAAAETPSSTSSSSPSSPSIPSTSTMGPNASSSGNNLAATSPAYNLGRIGVFISAILRMVDQPREDGSPRTLADVICNDPEAAETPLQTLVRDVAESVTVRETRSIVEGHPAPIRNIHPVLNGFIRNQALNGQQLTESNLDAVAVMFAHGIMNAVHVEEILETLEPAAAIRISSEDIRRISMDVLREHFRRLIYLVVAAPVARESNWPTFARDVILWIRDVVGAWRVAFYGLFQERDQVEAQRIATHVVGSAIHANGRRWVELSNRATNTLVNVLCANIVPRRRGEEQAGGLVGGAWPLMATGPRQNVHRSRTCMAPSLLGSTAPPAPLGPSSIQTSVPLDNGRNTEVLSQNLTRRFQTMLERMSQSGNMNATQNQALMSMAIRDVVRAEVAALASSSSSSLSSSAPSSGTSDAVVSTMGTTAQVPAEPSSNSSNESAMTLLRPNPRRTRVEDAEDEEMNLN</sequence>
<dbReference type="OrthoDB" id="419317at2759"/>
<evidence type="ECO:0000313" key="4">
    <source>
        <dbReference type="Proteomes" id="UP000780801"/>
    </source>
</evidence>
<feature type="region of interest" description="Disordered" evidence="1">
    <location>
        <begin position="480"/>
        <end position="516"/>
    </location>
</feature>
<dbReference type="Gene3D" id="3.10.20.90">
    <property type="entry name" value="Phosphatidylinositol 3-kinase Catalytic Subunit, Chain A, domain 1"/>
    <property type="match status" value="1"/>
</dbReference>
<feature type="region of interest" description="Disordered" evidence="1">
    <location>
        <begin position="1099"/>
        <end position="1164"/>
    </location>
</feature>
<feature type="compositionally biased region" description="Low complexity" evidence="1">
    <location>
        <begin position="1128"/>
        <end position="1140"/>
    </location>
</feature>
<feature type="compositionally biased region" description="Polar residues" evidence="1">
    <location>
        <begin position="689"/>
        <end position="703"/>
    </location>
</feature>
<comment type="caution">
    <text evidence="3">The sequence shown here is derived from an EMBL/GenBank/DDBJ whole genome shotgun (WGS) entry which is preliminary data.</text>
</comment>